<evidence type="ECO:0000313" key="2">
    <source>
        <dbReference type="EMBL" id="PSN66188.1"/>
    </source>
</evidence>
<name>A0A2T2NMA9_CORCC</name>
<dbReference type="AlphaFoldDB" id="A0A2T2NMA9"/>
<feature type="compositionally biased region" description="Polar residues" evidence="1">
    <location>
        <begin position="1"/>
        <end position="18"/>
    </location>
</feature>
<dbReference type="EMBL" id="KZ678136">
    <property type="protein sequence ID" value="PSN66188.1"/>
    <property type="molecule type" value="Genomic_DNA"/>
</dbReference>
<evidence type="ECO:0000313" key="3">
    <source>
        <dbReference type="Proteomes" id="UP000240883"/>
    </source>
</evidence>
<sequence>MSASAGQKVTTDPRSNEQIPEAVGVVTSDSLAAESLKGSGSFGEGNLHAAASKQPSQSTTTNNTDTSSATKLNAAANAEAREAQQGWTEEQQLSAGKGLGKEAGVGPTYATTGGSGSTGSSGGVPAAPTGGYAGSAEQARGPGELKPKGKNITESSDLEGKGAFPEVGTENDPARVKEHTIQARNALPGEDAGNPKDTSAVKGSHPYDALNSEQAA</sequence>
<accession>A0A2T2NMA9</accession>
<protein>
    <submittedName>
        <fullName evidence="2">Uncharacterized protein</fullName>
    </submittedName>
</protein>
<reference evidence="2 3" key="1">
    <citation type="journal article" date="2018" name="Front. Microbiol.">
        <title>Genome-Wide Analysis of Corynespora cassiicola Leaf Fall Disease Putative Effectors.</title>
        <authorList>
            <person name="Lopez D."/>
            <person name="Ribeiro S."/>
            <person name="Label P."/>
            <person name="Fumanal B."/>
            <person name="Venisse J.S."/>
            <person name="Kohler A."/>
            <person name="de Oliveira R.R."/>
            <person name="Labutti K."/>
            <person name="Lipzen A."/>
            <person name="Lail K."/>
            <person name="Bauer D."/>
            <person name="Ohm R.A."/>
            <person name="Barry K.W."/>
            <person name="Spatafora J."/>
            <person name="Grigoriev I.V."/>
            <person name="Martin F.M."/>
            <person name="Pujade-Renaud V."/>
        </authorList>
    </citation>
    <scope>NUCLEOTIDE SEQUENCE [LARGE SCALE GENOMIC DNA]</scope>
    <source>
        <strain evidence="2 3">Philippines</strain>
    </source>
</reference>
<organism evidence="2 3">
    <name type="scientific">Corynespora cassiicola Philippines</name>
    <dbReference type="NCBI Taxonomy" id="1448308"/>
    <lineage>
        <taxon>Eukaryota</taxon>
        <taxon>Fungi</taxon>
        <taxon>Dikarya</taxon>
        <taxon>Ascomycota</taxon>
        <taxon>Pezizomycotina</taxon>
        <taxon>Dothideomycetes</taxon>
        <taxon>Pleosporomycetidae</taxon>
        <taxon>Pleosporales</taxon>
        <taxon>Corynesporascaceae</taxon>
        <taxon>Corynespora</taxon>
    </lineage>
</organism>
<feature type="compositionally biased region" description="Basic and acidic residues" evidence="1">
    <location>
        <begin position="172"/>
        <end position="181"/>
    </location>
</feature>
<feature type="compositionally biased region" description="Low complexity" evidence="1">
    <location>
        <begin position="52"/>
        <end position="78"/>
    </location>
</feature>
<dbReference type="OrthoDB" id="5383057at2759"/>
<dbReference type="Proteomes" id="UP000240883">
    <property type="component" value="Unassembled WGS sequence"/>
</dbReference>
<evidence type="ECO:0000256" key="1">
    <source>
        <dbReference type="SAM" id="MobiDB-lite"/>
    </source>
</evidence>
<proteinExistence type="predicted"/>
<feature type="compositionally biased region" description="Gly residues" evidence="1">
    <location>
        <begin position="113"/>
        <end position="122"/>
    </location>
</feature>
<keyword evidence="3" id="KW-1185">Reference proteome</keyword>
<gene>
    <name evidence="2" type="ORF">BS50DRAFT_574659</name>
</gene>
<feature type="compositionally biased region" description="Polar residues" evidence="1">
    <location>
        <begin position="85"/>
        <end position="94"/>
    </location>
</feature>
<feature type="region of interest" description="Disordered" evidence="1">
    <location>
        <begin position="1"/>
        <end position="216"/>
    </location>
</feature>